<dbReference type="EMBL" id="BJYR01000005">
    <property type="protein sequence ID" value="GEN98982.1"/>
    <property type="molecule type" value="Genomic_DNA"/>
</dbReference>
<evidence type="ECO:0000256" key="1">
    <source>
        <dbReference type="ARBA" id="ARBA00022679"/>
    </source>
</evidence>
<dbReference type="PANTHER" id="PTHR43792:SF8">
    <property type="entry name" value="[RIBOSOMAL PROTEIN US5]-ALANINE N-ACETYLTRANSFERASE"/>
    <property type="match status" value="1"/>
</dbReference>
<keyword evidence="6" id="KW-1185">Reference proteome</keyword>
<evidence type="ECO:0000256" key="3">
    <source>
        <dbReference type="ARBA" id="ARBA00038502"/>
    </source>
</evidence>
<dbReference type="RefSeq" id="WP_147158339.1">
    <property type="nucleotide sequence ID" value="NZ_BJYR01000005.1"/>
</dbReference>
<reference evidence="5 6" key="1">
    <citation type="submission" date="2019-07" db="EMBL/GenBank/DDBJ databases">
        <title>Whole genome shotgun sequence of Novosphingobium sediminis NBRC 106119.</title>
        <authorList>
            <person name="Hosoyama A."/>
            <person name="Uohara A."/>
            <person name="Ohji S."/>
            <person name="Ichikawa N."/>
        </authorList>
    </citation>
    <scope>NUCLEOTIDE SEQUENCE [LARGE SCALE GENOMIC DNA]</scope>
    <source>
        <strain evidence="5 6">NBRC 106119</strain>
    </source>
</reference>
<dbReference type="InterPro" id="IPR000182">
    <property type="entry name" value="GNAT_dom"/>
</dbReference>
<dbReference type="SUPFAM" id="SSF55729">
    <property type="entry name" value="Acyl-CoA N-acyltransferases (Nat)"/>
    <property type="match status" value="1"/>
</dbReference>
<evidence type="ECO:0000259" key="4">
    <source>
        <dbReference type="PROSITE" id="PS51186"/>
    </source>
</evidence>
<comment type="similarity">
    <text evidence="3">Belongs to the acetyltransferase family. RimJ subfamily.</text>
</comment>
<dbReference type="Proteomes" id="UP000321464">
    <property type="component" value="Unassembled WGS sequence"/>
</dbReference>
<dbReference type="Gene3D" id="3.40.630.30">
    <property type="match status" value="1"/>
</dbReference>
<accession>A0A512AH56</accession>
<name>A0A512AH56_9SPHN</name>
<protein>
    <submittedName>
        <fullName evidence="5">N-acetyltransferase</fullName>
    </submittedName>
</protein>
<dbReference type="PROSITE" id="PS51186">
    <property type="entry name" value="GNAT"/>
    <property type="match status" value="1"/>
</dbReference>
<dbReference type="InterPro" id="IPR051531">
    <property type="entry name" value="N-acetyltransferase"/>
</dbReference>
<dbReference type="AlphaFoldDB" id="A0A512AH56"/>
<evidence type="ECO:0000313" key="6">
    <source>
        <dbReference type="Proteomes" id="UP000321464"/>
    </source>
</evidence>
<evidence type="ECO:0000313" key="5">
    <source>
        <dbReference type="EMBL" id="GEN98982.1"/>
    </source>
</evidence>
<keyword evidence="1 5" id="KW-0808">Transferase</keyword>
<dbReference type="PANTHER" id="PTHR43792">
    <property type="entry name" value="GNAT FAMILY, PUTATIVE (AFU_ORTHOLOGUE AFUA_3G00765)-RELATED-RELATED"/>
    <property type="match status" value="1"/>
</dbReference>
<organism evidence="5 6">
    <name type="scientific">Novosphingobium sediminis</name>
    <dbReference type="NCBI Taxonomy" id="707214"/>
    <lineage>
        <taxon>Bacteria</taxon>
        <taxon>Pseudomonadati</taxon>
        <taxon>Pseudomonadota</taxon>
        <taxon>Alphaproteobacteria</taxon>
        <taxon>Sphingomonadales</taxon>
        <taxon>Sphingomonadaceae</taxon>
        <taxon>Novosphingobium</taxon>
    </lineage>
</organism>
<gene>
    <name evidence="5" type="ORF">NSE01_08150</name>
</gene>
<dbReference type="OrthoDB" id="9804153at2"/>
<dbReference type="Pfam" id="PF13302">
    <property type="entry name" value="Acetyltransf_3"/>
    <property type="match status" value="1"/>
</dbReference>
<sequence>MESPLLATRRLILRKPVPADSVAIIDAVGDWDVARNLSLVPHPYGAAEVHFFLEEVVTADWGWAITWAGEEKLLGVVGLSPAEDGTSAELGYWLGRAHWGQGIATEAVRAVVNFAFDKLSLEKITSGHFKDNPASGKVLAKLGFVETGRSMRPCLARGGPVASIDVVLSVTTH</sequence>
<evidence type="ECO:0000256" key="2">
    <source>
        <dbReference type="ARBA" id="ARBA00023315"/>
    </source>
</evidence>
<feature type="domain" description="N-acetyltransferase" evidence="4">
    <location>
        <begin position="23"/>
        <end position="173"/>
    </location>
</feature>
<comment type="caution">
    <text evidence="5">The sequence shown here is derived from an EMBL/GenBank/DDBJ whole genome shotgun (WGS) entry which is preliminary data.</text>
</comment>
<dbReference type="GO" id="GO:0016747">
    <property type="term" value="F:acyltransferase activity, transferring groups other than amino-acyl groups"/>
    <property type="evidence" value="ECO:0007669"/>
    <property type="project" value="InterPro"/>
</dbReference>
<dbReference type="InterPro" id="IPR016181">
    <property type="entry name" value="Acyl_CoA_acyltransferase"/>
</dbReference>
<proteinExistence type="inferred from homology"/>
<keyword evidence="2" id="KW-0012">Acyltransferase</keyword>